<dbReference type="AlphaFoldDB" id="F5XFB3"/>
<evidence type="ECO:0000259" key="5">
    <source>
        <dbReference type="PROSITE" id="PS50977"/>
    </source>
</evidence>
<dbReference type="PANTHER" id="PTHR30055">
    <property type="entry name" value="HTH-TYPE TRANSCRIPTIONAL REGULATOR RUTR"/>
    <property type="match status" value="1"/>
</dbReference>
<dbReference type="PROSITE" id="PS50977">
    <property type="entry name" value="HTH_TETR_2"/>
    <property type="match status" value="1"/>
</dbReference>
<evidence type="ECO:0000256" key="2">
    <source>
        <dbReference type="ARBA" id="ARBA00023125"/>
    </source>
</evidence>
<evidence type="ECO:0000313" key="7">
    <source>
        <dbReference type="Proteomes" id="UP000007947"/>
    </source>
</evidence>
<name>F5XFB3_MICPN</name>
<feature type="domain" description="HTH tetR-type" evidence="5">
    <location>
        <begin position="14"/>
        <end position="72"/>
    </location>
</feature>
<keyword evidence="1" id="KW-0805">Transcription regulation</keyword>
<dbReference type="InterPro" id="IPR001647">
    <property type="entry name" value="HTH_TetR"/>
</dbReference>
<evidence type="ECO:0000256" key="3">
    <source>
        <dbReference type="ARBA" id="ARBA00023163"/>
    </source>
</evidence>
<dbReference type="PANTHER" id="PTHR30055:SF234">
    <property type="entry name" value="HTH-TYPE TRANSCRIPTIONAL REGULATOR BETI"/>
    <property type="match status" value="1"/>
</dbReference>
<keyword evidence="7" id="KW-1185">Reference proteome</keyword>
<dbReference type="Proteomes" id="UP000007947">
    <property type="component" value="Chromosome"/>
</dbReference>
<dbReference type="Pfam" id="PF00440">
    <property type="entry name" value="TetR_N"/>
    <property type="match status" value="1"/>
</dbReference>
<reference evidence="6 7" key="1">
    <citation type="submission" date="2011-05" db="EMBL/GenBank/DDBJ databases">
        <title>Whole genome sequence of Microlunatus phosphovorus NM-1.</title>
        <authorList>
            <person name="Hosoyama A."/>
            <person name="Sasaki K."/>
            <person name="Harada T."/>
            <person name="Igarashi R."/>
            <person name="Kawakoshi A."/>
            <person name="Sasagawa M."/>
            <person name="Fukada J."/>
            <person name="Nakamura S."/>
            <person name="Katano Y."/>
            <person name="Hanada S."/>
            <person name="Kamagata Y."/>
            <person name="Nakamura N."/>
            <person name="Yamazaki S."/>
            <person name="Fujita N."/>
        </authorList>
    </citation>
    <scope>NUCLEOTIDE SEQUENCE [LARGE SCALE GENOMIC DNA]</scope>
    <source>
        <strain evidence="7">ATCC 700054 / DSM 10555 / JCM 9379 / NBRC 101784 / NCIMB 13414 / VKM Ac-1990 / NM-1</strain>
    </source>
</reference>
<evidence type="ECO:0000256" key="4">
    <source>
        <dbReference type="PROSITE-ProRule" id="PRU00335"/>
    </source>
</evidence>
<organism evidence="6 7">
    <name type="scientific">Microlunatus phosphovorus (strain ATCC 700054 / DSM 10555 / JCM 9379 / NBRC 101784 / NCIMB 13414 / VKM Ac-1990 / NM-1)</name>
    <dbReference type="NCBI Taxonomy" id="1032480"/>
    <lineage>
        <taxon>Bacteria</taxon>
        <taxon>Bacillati</taxon>
        <taxon>Actinomycetota</taxon>
        <taxon>Actinomycetes</taxon>
        <taxon>Propionibacteriales</taxon>
        <taxon>Propionibacteriaceae</taxon>
        <taxon>Microlunatus</taxon>
    </lineage>
</organism>
<accession>F5XFB3</accession>
<feature type="DNA-binding region" description="H-T-H motif" evidence="4">
    <location>
        <begin position="35"/>
        <end position="54"/>
    </location>
</feature>
<dbReference type="GO" id="GO:0003700">
    <property type="term" value="F:DNA-binding transcription factor activity"/>
    <property type="evidence" value="ECO:0007669"/>
    <property type="project" value="TreeGrafter"/>
</dbReference>
<dbReference type="EMBL" id="AP012204">
    <property type="protein sequence ID" value="BAK37851.1"/>
    <property type="molecule type" value="Genomic_DNA"/>
</dbReference>
<dbReference type="InterPro" id="IPR009057">
    <property type="entry name" value="Homeodomain-like_sf"/>
</dbReference>
<dbReference type="Gene3D" id="1.10.357.10">
    <property type="entry name" value="Tetracycline Repressor, domain 2"/>
    <property type="match status" value="1"/>
</dbReference>
<dbReference type="KEGG" id="mph:MLP_48370"/>
<dbReference type="HOGENOM" id="CLU_069356_38_2_11"/>
<dbReference type="InterPro" id="IPR050109">
    <property type="entry name" value="HTH-type_TetR-like_transc_reg"/>
</dbReference>
<dbReference type="STRING" id="1032480.MLP_48370"/>
<proteinExistence type="predicted"/>
<dbReference type="GO" id="GO:0000976">
    <property type="term" value="F:transcription cis-regulatory region binding"/>
    <property type="evidence" value="ECO:0007669"/>
    <property type="project" value="TreeGrafter"/>
</dbReference>
<sequence length="191" mass="20193">MIVAVILARSTKADRTRRDIVAAAVDVWAADNSASLGTVADRAGVGRTTVNRYFADRAQLIAAVDEECRARYASAVAQSRPTEGTGLEALLRMCTELIQLGSVLGLVFADNALVDPDTWYDDEDDPLGSAISRGYQDGSLAQDLPGDWVGTVVWTTLFAAHLVVASGSRTWHEAASLLTRTLTSGIAAPGA</sequence>
<evidence type="ECO:0000313" key="6">
    <source>
        <dbReference type="EMBL" id="BAK37851.1"/>
    </source>
</evidence>
<protein>
    <submittedName>
        <fullName evidence="6">Putative TetR family transcriptional regulator</fullName>
    </submittedName>
</protein>
<gene>
    <name evidence="6" type="ordered locus">MLP_48370</name>
</gene>
<keyword evidence="2 4" id="KW-0238">DNA-binding</keyword>
<dbReference type="SUPFAM" id="SSF46689">
    <property type="entry name" value="Homeodomain-like"/>
    <property type="match status" value="1"/>
</dbReference>
<keyword evidence="3" id="KW-0804">Transcription</keyword>
<evidence type="ECO:0000256" key="1">
    <source>
        <dbReference type="ARBA" id="ARBA00023015"/>
    </source>
</evidence>
<dbReference type="eggNOG" id="COG1309">
    <property type="taxonomic scope" value="Bacteria"/>
</dbReference>